<evidence type="ECO:0000256" key="3">
    <source>
        <dbReference type="ARBA" id="ARBA00022475"/>
    </source>
</evidence>
<dbReference type="Pfam" id="PF04143">
    <property type="entry name" value="Sulf_transp"/>
    <property type="match status" value="1"/>
</dbReference>
<keyword evidence="4" id="KW-0997">Cell inner membrane</keyword>
<evidence type="ECO:0000256" key="8">
    <source>
        <dbReference type="SAM" id="Phobius"/>
    </source>
</evidence>
<keyword evidence="5 8" id="KW-0812">Transmembrane</keyword>
<feature type="transmembrane region" description="Helical" evidence="8">
    <location>
        <begin position="70"/>
        <end position="89"/>
    </location>
</feature>
<accession>A0A381XAT2</accession>
<feature type="transmembrane region" description="Helical" evidence="8">
    <location>
        <begin position="109"/>
        <end position="136"/>
    </location>
</feature>
<keyword evidence="2" id="KW-0813">Transport</keyword>
<feature type="transmembrane region" description="Helical" evidence="8">
    <location>
        <begin position="254"/>
        <end position="279"/>
    </location>
</feature>
<feature type="transmembrane region" description="Helical" evidence="8">
    <location>
        <begin position="32"/>
        <end position="49"/>
    </location>
</feature>
<feature type="transmembrane region" description="Helical" evidence="8">
    <location>
        <begin position="7"/>
        <end position="26"/>
    </location>
</feature>
<feature type="transmembrane region" description="Helical" evidence="8">
    <location>
        <begin position="299"/>
        <end position="318"/>
    </location>
</feature>
<evidence type="ECO:0000256" key="5">
    <source>
        <dbReference type="ARBA" id="ARBA00022692"/>
    </source>
</evidence>
<sequence>MVQEKKIDFFTLSFGLISSIFLLYFLKEIINFQHSLIFVIGLLLGFTLYHASFGFTGGWRNFIEKSDSSALRAQFLMLAFAILLFSGIVNSKSIFYGNPVIGSIAPTNVSVIIGSFIFGFAMQLAGGCGSGTLFTLGGGNTKMFITLIFFIVGSLVGTYNFTFWLDLPSLGNISLLKKFGIINTVLIQLIFIGLLYILCSSLDKKRNTVINHSDIFLSSGFNVIKGPWPLFLGAILLAILNFLMLNIAGHPWSVTFAFGLWGAKIASFIGIDVASWAFWNFNYPKIALNNSIFADHTSISNIGIILGAVIASSVAGSFSQKTKIKYKIILAAIIGGFFMG</sequence>
<evidence type="ECO:0000256" key="7">
    <source>
        <dbReference type="ARBA" id="ARBA00023136"/>
    </source>
</evidence>
<evidence type="ECO:0000313" key="9">
    <source>
        <dbReference type="EMBL" id="SVA61844.1"/>
    </source>
</evidence>
<dbReference type="PANTHER" id="PTHR30574:SF1">
    <property type="entry name" value="SULPHUR TRANSPORT DOMAIN-CONTAINING PROTEIN"/>
    <property type="match status" value="1"/>
</dbReference>
<feature type="transmembrane region" description="Helical" evidence="8">
    <location>
        <begin position="228"/>
        <end position="248"/>
    </location>
</feature>
<feature type="transmembrane region" description="Helical" evidence="8">
    <location>
        <begin position="143"/>
        <end position="161"/>
    </location>
</feature>
<proteinExistence type="predicted"/>
<protein>
    <submittedName>
        <fullName evidence="9">Uncharacterized protein</fullName>
    </submittedName>
</protein>
<gene>
    <name evidence="9" type="ORF">METZ01_LOCUS114698</name>
</gene>
<dbReference type="AlphaFoldDB" id="A0A381XAT2"/>
<dbReference type="EMBL" id="UINC01014510">
    <property type="protein sequence ID" value="SVA61844.1"/>
    <property type="molecule type" value="Genomic_DNA"/>
</dbReference>
<comment type="subcellular location">
    <subcellularLocation>
        <location evidence="1">Cell inner membrane</location>
        <topology evidence="1">Multi-pass membrane protein</topology>
    </subcellularLocation>
</comment>
<keyword evidence="6 8" id="KW-1133">Transmembrane helix</keyword>
<organism evidence="9">
    <name type="scientific">marine metagenome</name>
    <dbReference type="NCBI Taxonomy" id="408172"/>
    <lineage>
        <taxon>unclassified sequences</taxon>
        <taxon>metagenomes</taxon>
        <taxon>ecological metagenomes</taxon>
    </lineage>
</organism>
<dbReference type="InterPro" id="IPR007272">
    <property type="entry name" value="Sulf_transp_TsuA/YedE"/>
</dbReference>
<evidence type="ECO:0000256" key="4">
    <source>
        <dbReference type="ARBA" id="ARBA00022519"/>
    </source>
</evidence>
<feature type="transmembrane region" description="Helical" evidence="8">
    <location>
        <begin position="181"/>
        <end position="199"/>
    </location>
</feature>
<evidence type="ECO:0000256" key="1">
    <source>
        <dbReference type="ARBA" id="ARBA00004429"/>
    </source>
</evidence>
<evidence type="ECO:0000256" key="6">
    <source>
        <dbReference type="ARBA" id="ARBA00022989"/>
    </source>
</evidence>
<reference evidence="9" key="1">
    <citation type="submission" date="2018-05" db="EMBL/GenBank/DDBJ databases">
        <authorList>
            <person name="Lanie J.A."/>
            <person name="Ng W.-L."/>
            <person name="Kazmierczak K.M."/>
            <person name="Andrzejewski T.M."/>
            <person name="Davidsen T.M."/>
            <person name="Wayne K.J."/>
            <person name="Tettelin H."/>
            <person name="Glass J.I."/>
            <person name="Rusch D."/>
            <person name="Podicherti R."/>
            <person name="Tsui H.-C.T."/>
            <person name="Winkler M.E."/>
        </authorList>
    </citation>
    <scope>NUCLEOTIDE SEQUENCE</scope>
</reference>
<keyword evidence="3" id="KW-1003">Cell membrane</keyword>
<evidence type="ECO:0000256" key="2">
    <source>
        <dbReference type="ARBA" id="ARBA00022448"/>
    </source>
</evidence>
<name>A0A381XAT2_9ZZZZ</name>
<feature type="non-terminal residue" evidence="9">
    <location>
        <position position="340"/>
    </location>
</feature>
<keyword evidence="7 8" id="KW-0472">Membrane</keyword>
<dbReference type="PANTHER" id="PTHR30574">
    <property type="entry name" value="INNER MEMBRANE PROTEIN YEDE"/>
    <property type="match status" value="1"/>
</dbReference>
<dbReference type="GO" id="GO:0005886">
    <property type="term" value="C:plasma membrane"/>
    <property type="evidence" value="ECO:0007669"/>
    <property type="project" value="UniProtKB-SubCell"/>
</dbReference>